<accession>A0A9X1WLF0</accession>
<feature type="domain" description="ATPase PglY C-terminal" evidence="4">
    <location>
        <begin position="1029"/>
        <end position="1203"/>
    </location>
</feature>
<gene>
    <name evidence="5" type="ORF">MUN33_12285</name>
</gene>
<dbReference type="Pfam" id="PF26381">
    <property type="entry name" value="BREX_PglY_5th"/>
    <property type="match status" value="1"/>
</dbReference>
<evidence type="ECO:0000259" key="2">
    <source>
        <dbReference type="Pfam" id="PF19557"/>
    </source>
</evidence>
<dbReference type="InterPro" id="IPR058748">
    <property type="entry name" value="PglY_5th"/>
</dbReference>
<evidence type="ECO:0000256" key="1">
    <source>
        <dbReference type="SAM" id="MobiDB-lite"/>
    </source>
</evidence>
<feature type="domain" description="ATPase PglY 5th" evidence="3">
    <location>
        <begin position="876"/>
        <end position="983"/>
    </location>
</feature>
<dbReference type="InterPro" id="IPR045725">
    <property type="entry name" value="DUF6079_N"/>
</dbReference>
<protein>
    <submittedName>
        <fullName evidence="5">DUF6079 family protein</fullName>
    </submittedName>
</protein>
<dbReference type="InterPro" id="IPR058747">
    <property type="entry name" value="PglY_C"/>
</dbReference>
<evidence type="ECO:0000259" key="3">
    <source>
        <dbReference type="Pfam" id="PF26381"/>
    </source>
</evidence>
<dbReference type="Pfam" id="PF19557">
    <property type="entry name" value="DUF6079_1st"/>
    <property type="match status" value="1"/>
</dbReference>
<evidence type="ECO:0000259" key="4">
    <source>
        <dbReference type="Pfam" id="PF26382"/>
    </source>
</evidence>
<dbReference type="Proteomes" id="UP001139207">
    <property type="component" value="Unassembled WGS sequence"/>
</dbReference>
<evidence type="ECO:0000313" key="5">
    <source>
        <dbReference type="EMBL" id="MCJ7859480.1"/>
    </source>
</evidence>
<organism evidence="5 6">
    <name type="scientific">Corynebacterium kalidii</name>
    <dbReference type="NCBI Taxonomy" id="2931982"/>
    <lineage>
        <taxon>Bacteria</taxon>
        <taxon>Bacillati</taxon>
        <taxon>Actinomycetota</taxon>
        <taxon>Actinomycetes</taxon>
        <taxon>Mycobacteriales</taxon>
        <taxon>Corynebacteriaceae</taxon>
        <taxon>Corynebacterium</taxon>
    </lineage>
</organism>
<keyword evidence="6" id="KW-1185">Reference proteome</keyword>
<feature type="region of interest" description="Disordered" evidence="1">
    <location>
        <begin position="1217"/>
        <end position="1259"/>
    </location>
</feature>
<feature type="compositionally biased region" description="Pro residues" evidence="1">
    <location>
        <begin position="1221"/>
        <end position="1233"/>
    </location>
</feature>
<name>A0A9X1WLF0_9CORY</name>
<evidence type="ECO:0000313" key="6">
    <source>
        <dbReference type="Proteomes" id="UP001139207"/>
    </source>
</evidence>
<dbReference type="Pfam" id="PF26382">
    <property type="entry name" value="BREX_PglY_6th"/>
    <property type="match status" value="1"/>
</dbReference>
<dbReference type="RefSeq" id="WP_244805207.1">
    <property type="nucleotide sequence ID" value="NZ_JALIEA010000017.1"/>
</dbReference>
<reference evidence="5" key="1">
    <citation type="submission" date="2022-04" db="EMBL/GenBank/DDBJ databases">
        <title>Corynebacterium kalidii LD5P10.</title>
        <authorList>
            <person name="Sun J.Q."/>
        </authorList>
    </citation>
    <scope>NUCLEOTIDE SEQUENCE</scope>
    <source>
        <strain evidence="5">LD5P10</strain>
    </source>
</reference>
<comment type="caution">
    <text evidence="5">The sequence shown here is derived from an EMBL/GenBank/DDBJ whole genome shotgun (WGS) entry which is preliminary data.</text>
</comment>
<feature type="domain" description="DUF6079" evidence="2">
    <location>
        <begin position="40"/>
        <end position="104"/>
    </location>
</feature>
<proteinExistence type="predicted"/>
<sequence>MAFTLPGASSGAPLLGEIFDIPDSAGDTFVLKLSDSVSDHDKLAATIASYVITDEIAANLDAALGYVDRALTTGNNQGVYLSGSFGSGKSHFMAVLFAMLANEPAARDDADLQPLITRHTGDGGAIGHSLLQLPFHFLDSHSIEDTIFRGYLSHMERLHPGETLPVLHSAEGLFADADATRKAMGDDAFFSALNSSTSGTSTAADSSGIDFGALLGAAGADPAVSATGGSTWDAASYQAARATTASEEQRRSLSTALTDTLFSSYRTHSEWVPLADGLAEIARHARTVGYEGIVLFLDELILWLMFMRSAEAFNNEAQKLTLLVESGKGQLDIPIVSFIARQYDLATWKDSSMEAGRELEARRQSFKHQEGRFNTIELGSRNLPMIAKKRLLRPVDDTAQLKLTKAFTDLRLNPEVMNVLLDGVNTDENHRASDADRFEMTFPFSPVLIDTLINLSAIMQRERTALKVMETMLIDKKHSMRIDSVIPVGDAFDYLMAGNDRMGNDAARRFALGKSFWNDKLRPLILKTNDLPGDTSDADVADTPAGAELRIGKTLVLASIAPEAPALKQLTASRLAHLNHGSIRTPFPGHDVGIALNHVRRWAAEFPEIIIGSGKDPVISLKLEEVNWEAVVAQAQAQDTPGRRERKIKNLLTDYFGLTGVDVASDGSYTRTVTWRGTERRVEFVFGNVRNEADLPEHFFTPGVDGALRLVVDYPFDEPNHSVAEDHSRVTQLTTTLTDSPFTVVWLPHFLSGERMEKLGELVIIDHLLTEAGWRDHTVNVAADDREAIRQMLKQRQASLTNQLALWLTSVYGVDKGEEFAIGQEPLKSLDPALKVSKQAGMSLADATDKLITGLFDQKFPDHPRYDSERPLSRSEFDKVVDVLRTAAAHKDGRADIPADARKACRTILPALDFASVHESHLVFTADNAGSRINGDIPQALRASGHDLSQPVSVQAVENAVASLNPNAGLTQLTRRLYVCAWAAMTNRSWVDHSREIEAPGLRDLDYRMELRPVVLPDLAAWETALVVAAQLFGSLVGSHCTAANLRTLQSSLAEAVEEYRLDAARYSETLGVVSRQLGVTAPTKRSRLADDTSALLDALHRDRADALALVDQLAAARTADERILGATVSEATAGLANARQAAAALKKLTANGSTALSVPAAYAASHQGGDDKGASVILSSLRDALANHEFTSPVDKAVDRFFADRSTWETAIIEQSPAPQAVPQPVPEPVAPEPAQHATDGADSVTREPRPARGNLLDEEVTSDNLASFGARLDGLLKDNPKVRVTVEVVE</sequence>
<dbReference type="EMBL" id="JALIEA010000017">
    <property type="protein sequence ID" value="MCJ7859480.1"/>
    <property type="molecule type" value="Genomic_DNA"/>
</dbReference>